<organism evidence="2 3">
    <name type="scientific">Dokdonella ginsengisoli</name>
    <dbReference type="NCBI Taxonomy" id="363846"/>
    <lineage>
        <taxon>Bacteria</taxon>
        <taxon>Pseudomonadati</taxon>
        <taxon>Pseudomonadota</taxon>
        <taxon>Gammaproteobacteria</taxon>
        <taxon>Lysobacterales</taxon>
        <taxon>Rhodanobacteraceae</taxon>
        <taxon>Dokdonella</taxon>
    </lineage>
</organism>
<evidence type="ECO:0000313" key="3">
    <source>
        <dbReference type="Proteomes" id="UP001595886"/>
    </source>
</evidence>
<dbReference type="Gene3D" id="2.80.10.50">
    <property type="match status" value="1"/>
</dbReference>
<dbReference type="SUPFAM" id="SSF63829">
    <property type="entry name" value="Calcium-dependent phosphotriesterase"/>
    <property type="match status" value="2"/>
</dbReference>
<comment type="caution">
    <text evidence="2">The sequence shown here is derived from an EMBL/GenBank/DDBJ whole genome shotgun (WGS) entry which is preliminary data.</text>
</comment>
<accession>A0ABV9QTQ1</accession>
<evidence type="ECO:0000256" key="1">
    <source>
        <dbReference type="SAM" id="SignalP"/>
    </source>
</evidence>
<dbReference type="Pfam" id="PF17164">
    <property type="entry name" value="DUF5122"/>
    <property type="match status" value="4"/>
</dbReference>
<dbReference type="EMBL" id="JBHSHD010000006">
    <property type="protein sequence ID" value="MFC4820161.1"/>
    <property type="molecule type" value="Genomic_DNA"/>
</dbReference>
<sequence>MKRILRRATWSLALVVAGTAFAQAPKPLANPNFRLVDGSTVYASARHPDGGAVLIGNFSSINGEVHSGIARLRPDGSVDSSWGRVRYQHYPQGFNRPVVAVDGSGAAYAAGIVNSTSGSYLGLVKLSASTGEVVTDWRSSAGSFPFLSLVADATGVYVGKLDGFRKVSTETGATLWSAPYAATSLTLDHQGAIYAVVLDHGDPPRPTVARFSADTGVRDTSWNPAVTPTLSGWLQPLTIDACGSVYVAGNSAVGDGAPRNRVVKISASDGQVDPNWDPGDVVGVDAIAADAQCSVYLGGRFETIAGQPRKNLAKLSRLDGHLVDDWVPEGVCCGVRELATGLQGRITVAGSFKRVGTQTRLGFAALDVATGEAGSAIDAEAPAQVTAIAADPSGGVVVGGFFAKAGSLPRHGLLRLRANGTLDPDWAPALEGYVQVAVVSARPDGKVYVGGSFDRANLQTRRNIAKFVGRTGELDPVWNPDADGFVEAMAFGADDDSVYVGGVFTAVGGQARASIAKLSGVTGLAYPNWNPQPDGEVCALAVDASGVIYAGGAFREVGGQTHWRLAKIAPESGNVLHDWTGTTDSPLMTLIATGTALYVAPTAWPIQKLSIDTGAADPVWNSSGPAGSLGFAATTADSVYATMWYSTGERQLKRYSADTGAEDPTWNISPSGGLVGPLAIDTRETVYVGSFTPSGLAAYSVDTVFFDPFDP</sequence>
<keyword evidence="3" id="KW-1185">Reference proteome</keyword>
<reference evidence="3" key="1">
    <citation type="journal article" date="2019" name="Int. J. Syst. Evol. Microbiol.">
        <title>The Global Catalogue of Microorganisms (GCM) 10K type strain sequencing project: providing services to taxonomists for standard genome sequencing and annotation.</title>
        <authorList>
            <consortium name="The Broad Institute Genomics Platform"/>
            <consortium name="The Broad Institute Genome Sequencing Center for Infectious Disease"/>
            <person name="Wu L."/>
            <person name="Ma J."/>
        </authorList>
    </citation>
    <scope>NUCLEOTIDE SEQUENCE [LARGE SCALE GENOMIC DNA]</scope>
    <source>
        <strain evidence="3">CCUG 30340</strain>
    </source>
</reference>
<keyword evidence="1" id="KW-0732">Signal</keyword>
<dbReference type="InterPro" id="IPR013431">
    <property type="entry name" value="Delta_60_rpt"/>
</dbReference>
<proteinExistence type="predicted"/>
<evidence type="ECO:0000313" key="2">
    <source>
        <dbReference type="EMBL" id="MFC4820161.1"/>
    </source>
</evidence>
<name>A0ABV9QTQ1_9GAMM</name>
<feature type="chain" id="PRO_5045062819" description="PQQ-binding-like beta-propeller repeat protein" evidence="1">
    <location>
        <begin position="23"/>
        <end position="711"/>
    </location>
</feature>
<dbReference type="Proteomes" id="UP001595886">
    <property type="component" value="Unassembled WGS sequence"/>
</dbReference>
<feature type="signal peptide" evidence="1">
    <location>
        <begin position="1"/>
        <end position="22"/>
    </location>
</feature>
<gene>
    <name evidence="2" type="ORF">ACFO6Q_07490</name>
</gene>
<dbReference type="RefSeq" id="WP_380019993.1">
    <property type="nucleotide sequence ID" value="NZ_JBHSHD010000006.1"/>
</dbReference>
<evidence type="ECO:0008006" key="4">
    <source>
        <dbReference type="Google" id="ProtNLM"/>
    </source>
</evidence>
<protein>
    <recommendedName>
        <fullName evidence="4">PQQ-binding-like beta-propeller repeat protein</fullName>
    </recommendedName>
</protein>